<organism evidence="2 3">
    <name type="scientific">Amycolatopsis sacchari</name>
    <dbReference type="NCBI Taxonomy" id="115433"/>
    <lineage>
        <taxon>Bacteria</taxon>
        <taxon>Bacillati</taxon>
        <taxon>Actinomycetota</taxon>
        <taxon>Actinomycetes</taxon>
        <taxon>Pseudonocardiales</taxon>
        <taxon>Pseudonocardiaceae</taxon>
        <taxon>Amycolatopsis</taxon>
    </lineage>
</organism>
<evidence type="ECO:0000313" key="3">
    <source>
        <dbReference type="Proteomes" id="UP000199025"/>
    </source>
</evidence>
<dbReference type="Proteomes" id="UP000199025">
    <property type="component" value="Unassembled WGS sequence"/>
</dbReference>
<dbReference type="AlphaFoldDB" id="A0A1I3KDS3"/>
<dbReference type="OrthoDB" id="3638240at2"/>
<name>A0A1I3KDS3_9PSEU</name>
<evidence type="ECO:0000256" key="1">
    <source>
        <dbReference type="SAM" id="SignalP"/>
    </source>
</evidence>
<protein>
    <submittedName>
        <fullName evidence="2">Uncharacterized protein</fullName>
    </submittedName>
</protein>
<reference evidence="2 3" key="1">
    <citation type="submission" date="2016-10" db="EMBL/GenBank/DDBJ databases">
        <authorList>
            <person name="de Groot N.N."/>
        </authorList>
    </citation>
    <scope>NUCLEOTIDE SEQUENCE [LARGE SCALE GENOMIC DNA]</scope>
    <source>
        <strain evidence="2 3">DSM 44468</strain>
    </source>
</reference>
<keyword evidence="3" id="KW-1185">Reference proteome</keyword>
<dbReference type="RefSeq" id="WP_091504010.1">
    <property type="nucleotide sequence ID" value="NZ_CBDQZW010000039.1"/>
</dbReference>
<gene>
    <name evidence="2" type="ORF">SAMN05421835_101519</name>
</gene>
<keyword evidence="1" id="KW-0732">Signal</keyword>
<proteinExistence type="predicted"/>
<feature type="chain" id="PRO_5011606810" evidence="1">
    <location>
        <begin position="29"/>
        <end position="85"/>
    </location>
</feature>
<feature type="signal peptide" evidence="1">
    <location>
        <begin position="1"/>
        <end position="28"/>
    </location>
</feature>
<sequence>MNRRTVRRLATAAAAGTALVLAPLPASAVTSDDGDWTKVQDFGSSYFCEAAGMAGQLAGRWLPGQWHCVGPVLYLRNEPLMVPQS</sequence>
<evidence type="ECO:0000313" key="2">
    <source>
        <dbReference type="EMBL" id="SFI70659.1"/>
    </source>
</evidence>
<dbReference type="EMBL" id="FORP01000001">
    <property type="protein sequence ID" value="SFI70659.1"/>
    <property type="molecule type" value="Genomic_DNA"/>
</dbReference>
<accession>A0A1I3KDS3</accession>